<reference evidence="5 6" key="1">
    <citation type="journal article" date="2021" name="Commun. Biol.">
        <title>The genome of Shorea leprosula (Dipterocarpaceae) highlights the ecological relevance of drought in aseasonal tropical rainforests.</title>
        <authorList>
            <person name="Ng K.K.S."/>
            <person name="Kobayashi M.J."/>
            <person name="Fawcett J.A."/>
            <person name="Hatakeyama M."/>
            <person name="Paape T."/>
            <person name="Ng C.H."/>
            <person name="Ang C.C."/>
            <person name="Tnah L.H."/>
            <person name="Lee C.T."/>
            <person name="Nishiyama T."/>
            <person name="Sese J."/>
            <person name="O'Brien M.J."/>
            <person name="Copetti D."/>
            <person name="Mohd Noor M.I."/>
            <person name="Ong R.C."/>
            <person name="Putra M."/>
            <person name="Sireger I.Z."/>
            <person name="Indrioko S."/>
            <person name="Kosugi Y."/>
            <person name="Izuno A."/>
            <person name="Isagi Y."/>
            <person name="Lee S.L."/>
            <person name="Shimizu K.K."/>
        </authorList>
    </citation>
    <scope>NUCLEOTIDE SEQUENCE [LARGE SCALE GENOMIC DNA]</scope>
    <source>
        <strain evidence="5">214</strain>
    </source>
</reference>
<feature type="chain" id="PRO_5043484297" description="FAS1 domain-containing protein" evidence="3">
    <location>
        <begin position="22"/>
        <end position="241"/>
    </location>
</feature>
<evidence type="ECO:0000313" key="6">
    <source>
        <dbReference type="Proteomes" id="UP001054252"/>
    </source>
</evidence>
<keyword evidence="3" id="KW-0732">Signal</keyword>
<feature type="domain" description="FAS1" evidence="4">
    <location>
        <begin position="64"/>
        <end position="160"/>
    </location>
</feature>
<keyword evidence="6" id="KW-1185">Reference proteome</keyword>
<evidence type="ECO:0000259" key="4">
    <source>
        <dbReference type="SMART" id="SM00554"/>
    </source>
</evidence>
<proteinExistence type="inferred from homology"/>
<protein>
    <recommendedName>
        <fullName evidence="4">FAS1 domain-containing protein</fullName>
    </recommendedName>
</protein>
<feature type="signal peptide" evidence="3">
    <location>
        <begin position="1"/>
        <end position="21"/>
    </location>
</feature>
<name>A0AAV5J2A9_9ROSI</name>
<dbReference type="InterPro" id="IPR036378">
    <property type="entry name" value="FAS1_dom_sf"/>
</dbReference>
<dbReference type="Gene3D" id="2.30.180.10">
    <property type="entry name" value="FAS1 domain"/>
    <property type="match status" value="1"/>
</dbReference>
<evidence type="ECO:0000313" key="5">
    <source>
        <dbReference type="EMBL" id="GKV07015.1"/>
    </source>
</evidence>
<dbReference type="EMBL" id="BPVZ01000026">
    <property type="protein sequence ID" value="GKV07015.1"/>
    <property type="molecule type" value="Genomic_DNA"/>
</dbReference>
<keyword evidence="2" id="KW-0654">Proteoglycan</keyword>
<dbReference type="PANTHER" id="PTHR36069">
    <property type="entry name" value="EXPRESSED PROTEIN-RELATED"/>
    <property type="match status" value="1"/>
</dbReference>
<keyword evidence="2" id="KW-0325">Glycoprotein</keyword>
<dbReference type="InterPro" id="IPR053339">
    <property type="entry name" value="FAS1_domain_protein"/>
</dbReference>
<comment type="similarity">
    <text evidence="1">Belongs to the fasciclin-like AGP family.</text>
</comment>
<sequence>MATSMTLLVLLMTLLPSEILPSNLPPKNHDLLVAIEEMKKANYFTFVMLINMSPLDRRIFGNVTFLMPKDRALSDTLVSQNSVSDFLFRHSIPSPLLFEQFDHIPTGSIIPSFEPQYMLKVTNCGRRNFFLNNVKIISPNLCTSGNSIRCHGIDGVLFDDDSSLPCCPNNTISIPLGPLSAASPSPTPQVLAASPTTIVVPSDQSPVAVPKSAIRSPQKSESAKWVPYGKLTTCLLLLVIT</sequence>
<dbReference type="Proteomes" id="UP001054252">
    <property type="component" value="Unassembled WGS sequence"/>
</dbReference>
<dbReference type="InterPro" id="IPR000782">
    <property type="entry name" value="FAS1_domain"/>
</dbReference>
<evidence type="ECO:0000256" key="3">
    <source>
        <dbReference type="SAM" id="SignalP"/>
    </source>
</evidence>
<dbReference type="AlphaFoldDB" id="A0AAV5J2A9"/>
<dbReference type="SUPFAM" id="SSF82153">
    <property type="entry name" value="FAS1 domain"/>
    <property type="match status" value="1"/>
</dbReference>
<dbReference type="PANTHER" id="PTHR36069:SF1">
    <property type="entry name" value="EXPRESSED PROTEIN"/>
    <property type="match status" value="1"/>
</dbReference>
<evidence type="ECO:0000256" key="2">
    <source>
        <dbReference type="ARBA" id="ARBA00022974"/>
    </source>
</evidence>
<evidence type="ECO:0000256" key="1">
    <source>
        <dbReference type="ARBA" id="ARBA00007843"/>
    </source>
</evidence>
<dbReference type="Pfam" id="PF02469">
    <property type="entry name" value="Fasciclin"/>
    <property type="match status" value="1"/>
</dbReference>
<dbReference type="SMART" id="SM00554">
    <property type="entry name" value="FAS1"/>
    <property type="match status" value="1"/>
</dbReference>
<gene>
    <name evidence="5" type="ORF">SLEP1_g18828</name>
</gene>
<organism evidence="5 6">
    <name type="scientific">Rubroshorea leprosula</name>
    <dbReference type="NCBI Taxonomy" id="152421"/>
    <lineage>
        <taxon>Eukaryota</taxon>
        <taxon>Viridiplantae</taxon>
        <taxon>Streptophyta</taxon>
        <taxon>Embryophyta</taxon>
        <taxon>Tracheophyta</taxon>
        <taxon>Spermatophyta</taxon>
        <taxon>Magnoliopsida</taxon>
        <taxon>eudicotyledons</taxon>
        <taxon>Gunneridae</taxon>
        <taxon>Pentapetalae</taxon>
        <taxon>rosids</taxon>
        <taxon>malvids</taxon>
        <taxon>Malvales</taxon>
        <taxon>Dipterocarpaceae</taxon>
        <taxon>Rubroshorea</taxon>
    </lineage>
</organism>
<comment type="caution">
    <text evidence="5">The sequence shown here is derived from an EMBL/GenBank/DDBJ whole genome shotgun (WGS) entry which is preliminary data.</text>
</comment>
<accession>A0AAV5J2A9</accession>